<keyword evidence="1" id="KW-0812">Transmembrane</keyword>
<proteinExistence type="predicted"/>
<accession>A0A0S4L6E8</accession>
<dbReference type="Pfam" id="PF11104">
    <property type="entry name" value="PilM_2"/>
    <property type="match status" value="1"/>
</dbReference>
<reference evidence="3" key="1">
    <citation type="submission" date="2015-10" db="EMBL/GenBank/DDBJ databases">
        <authorList>
            <person name="Luecker S."/>
            <person name="Luecker S."/>
        </authorList>
    </citation>
    <scope>NUCLEOTIDE SEQUENCE [LARGE SCALE GENOMIC DNA]</scope>
</reference>
<dbReference type="PANTHER" id="PTHR32432:SF3">
    <property type="entry name" value="ETHANOLAMINE UTILIZATION PROTEIN EUTJ"/>
    <property type="match status" value="1"/>
</dbReference>
<dbReference type="STRING" id="1742973.COMA2_10110"/>
<dbReference type="AlphaFoldDB" id="A0A0S4L6E8"/>
<gene>
    <name evidence="2" type="ORF">COMA2_10110</name>
</gene>
<feature type="transmembrane region" description="Helical" evidence="1">
    <location>
        <begin position="374"/>
        <end position="396"/>
    </location>
</feature>
<dbReference type="Proteomes" id="UP000198736">
    <property type="component" value="Unassembled WGS sequence"/>
</dbReference>
<dbReference type="CDD" id="cd24049">
    <property type="entry name" value="ASKHA_NBD_PilM"/>
    <property type="match status" value="1"/>
</dbReference>
<protein>
    <recommendedName>
        <fullName evidence="4">Type IV pilus assembly protein PilM</fullName>
    </recommendedName>
</protein>
<dbReference type="InterPro" id="IPR007813">
    <property type="entry name" value="PilN"/>
</dbReference>
<dbReference type="EMBL" id="CZPZ01000001">
    <property type="protein sequence ID" value="CUS31451.1"/>
    <property type="molecule type" value="Genomic_DNA"/>
</dbReference>
<keyword evidence="1" id="KW-0472">Membrane</keyword>
<dbReference type="Gene3D" id="3.30.1490.300">
    <property type="match status" value="1"/>
</dbReference>
<dbReference type="InterPro" id="IPR005883">
    <property type="entry name" value="PilM"/>
</dbReference>
<dbReference type="InterPro" id="IPR050696">
    <property type="entry name" value="FtsA/MreB"/>
</dbReference>
<evidence type="ECO:0000313" key="2">
    <source>
        <dbReference type="EMBL" id="CUS31451.1"/>
    </source>
</evidence>
<keyword evidence="1" id="KW-1133">Transmembrane helix</keyword>
<dbReference type="Pfam" id="PF05137">
    <property type="entry name" value="PilN"/>
    <property type="match status" value="1"/>
</dbReference>
<dbReference type="Gene3D" id="3.30.420.40">
    <property type="match status" value="2"/>
</dbReference>
<evidence type="ECO:0008006" key="4">
    <source>
        <dbReference type="Google" id="ProtNLM"/>
    </source>
</evidence>
<dbReference type="OrthoDB" id="5431056at2"/>
<dbReference type="InterPro" id="IPR043129">
    <property type="entry name" value="ATPase_NBD"/>
</dbReference>
<organism evidence="2 3">
    <name type="scientific">Candidatus Nitrospira nitrificans</name>
    <dbReference type="NCBI Taxonomy" id="1742973"/>
    <lineage>
        <taxon>Bacteria</taxon>
        <taxon>Pseudomonadati</taxon>
        <taxon>Nitrospirota</taxon>
        <taxon>Nitrospiria</taxon>
        <taxon>Nitrospirales</taxon>
        <taxon>Nitrospiraceae</taxon>
        <taxon>Nitrospira</taxon>
    </lineage>
</organism>
<sequence>MQKGFMSITNECVGLDIGQTGLKAVRFRRRLSGRETIDYFQQPLPFSRPEDLEPARRVQSLRGFLWRNGLYATDRLVTAIPCQDLFVRTLSFPFKDSTKLAQVVPFEVENLVPMPLEDLAIGSLILPPGHTAEGLARESKGSEILVTAAPRDKVAEHLRFLAQADVEPSAINVDAMALFSVTQYLQEEGAAVPQDLAIIDVGASKTTLCLVQGGRPLLLRTILWGGNHLTHALAVRHACSFADAERRKRTMDVDQVHGLLEPILKELRITLQAQLGNERSRLTHCWVCGGGSKLQEVAGYLSRQLGLYPVGPRQGFGADTPRAFSIAFGLAIHPKIIRPRWRFASAPMELALDLKGVTDASLPDSATTKQDRRLAIAAGLVIAVLAIVDFSIHFWLHDQRVARLKATLHSHYEQFFGAGAAPGEELDQAQYRIGVLDKALGVVDTAEGKVLHTLSTFVKQLPLGTTVKVRELTVDGTTVLMEGETTSFDAVERLKQTFASSPRLKNVAVTETRVGAGPNQVVFRITVTVEKS</sequence>
<evidence type="ECO:0000256" key="1">
    <source>
        <dbReference type="SAM" id="Phobius"/>
    </source>
</evidence>
<evidence type="ECO:0000313" key="3">
    <source>
        <dbReference type="Proteomes" id="UP000198736"/>
    </source>
</evidence>
<keyword evidence="3" id="KW-1185">Reference proteome</keyword>
<dbReference type="SUPFAM" id="SSF53067">
    <property type="entry name" value="Actin-like ATPase domain"/>
    <property type="match status" value="2"/>
</dbReference>
<name>A0A0S4L6E8_9BACT</name>
<dbReference type="PANTHER" id="PTHR32432">
    <property type="entry name" value="CELL DIVISION PROTEIN FTSA-RELATED"/>
    <property type="match status" value="1"/>
</dbReference>